<evidence type="ECO:0000256" key="2">
    <source>
        <dbReference type="ARBA" id="ARBA00022448"/>
    </source>
</evidence>
<evidence type="ECO:0000256" key="3">
    <source>
        <dbReference type="ARBA" id="ARBA00022729"/>
    </source>
</evidence>
<organism evidence="7 8">
    <name type="scientific">Actinomarinicola tropica</name>
    <dbReference type="NCBI Taxonomy" id="2789776"/>
    <lineage>
        <taxon>Bacteria</taxon>
        <taxon>Bacillati</taxon>
        <taxon>Actinomycetota</taxon>
        <taxon>Acidimicrobiia</taxon>
        <taxon>Acidimicrobiales</taxon>
        <taxon>Iamiaceae</taxon>
        <taxon>Actinomarinicola</taxon>
    </lineage>
</organism>
<evidence type="ECO:0000313" key="7">
    <source>
        <dbReference type="EMBL" id="QGG93662.1"/>
    </source>
</evidence>
<gene>
    <name evidence="7" type="ORF">GH723_00225</name>
</gene>
<evidence type="ECO:0000256" key="1">
    <source>
        <dbReference type="ARBA" id="ARBA00005695"/>
    </source>
</evidence>
<keyword evidence="2" id="KW-0813">Transport</keyword>
<dbReference type="SUPFAM" id="SSF53850">
    <property type="entry name" value="Periplasmic binding protein-like II"/>
    <property type="match status" value="1"/>
</dbReference>
<name>A0A5Q2RFT4_9ACTN</name>
<dbReference type="InterPro" id="IPR039424">
    <property type="entry name" value="SBP_5"/>
</dbReference>
<dbReference type="CDD" id="cd00995">
    <property type="entry name" value="PBP2_NikA_DppA_OppA_like"/>
    <property type="match status" value="1"/>
</dbReference>
<dbReference type="PANTHER" id="PTHR30290">
    <property type="entry name" value="PERIPLASMIC BINDING COMPONENT OF ABC TRANSPORTER"/>
    <property type="match status" value="1"/>
</dbReference>
<feature type="compositionally biased region" description="Acidic residues" evidence="4">
    <location>
        <begin position="47"/>
        <end position="57"/>
    </location>
</feature>
<dbReference type="InterPro" id="IPR000914">
    <property type="entry name" value="SBP_5_dom"/>
</dbReference>
<evidence type="ECO:0000259" key="6">
    <source>
        <dbReference type="Pfam" id="PF00496"/>
    </source>
</evidence>
<keyword evidence="3 5" id="KW-0732">Signal</keyword>
<dbReference type="Gene3D" id="3.10.105.10">
    <property type="entry name" value="Dipeptide-binding Protein, Domain 3"/>
    <property type="match status" value="1"/>
</dbReference>
<dbReference type="PIRSF" id="PIRSF002741">
    <property type="entry name" value="MppA"/>
    <property type="match status" value="1"/>
</dbReference>
<keyword evidence="8" id="KW-1185">Reference proteome</keyword>
<dbReference type="InterPro" id="IPR030678">
    <property type="entry name" value="Peptide/Ni-bd"/>
</dbReference>
<dbReference type="GO" id="GO:0042597">
    <property type="term" value="C:periplasmic space"/>
    <property type="evidence" value="ECO:0007669"/>
    <property type="project" value="UniProtKB-ARBA"/>
</dbReference>
<dbReference type="GO" id="GO:0043190">
    <property type="term" value="C:ATP-binding cassette (ABC) transporter complex"/>
    <property type="evidence" value="ECO:0007669"/>
    <property type="project" value="InterPro"/>
</dbReference>
<comment type="similarity">
    <text evidence="1">Belongs to the bacterial solute-binding protein 5 family.</text>
</comment>
<feature type="compositionally biased region" description="Acidic residues" evidence="4">
    <location>
        <begin position="27"/>
        <end position="36"/>
    </location>
</feature>
<feature type="signal peptide" evidence="5">
    <location>
        <begin position="1"/>
        <end position="22"/>
    </location>
</feature>
<evidence type="ECO:0000313" key="8">
    <source>
        <dbReference type="Proteomes" id="UP000334019"/>
    </source>
</evidence>
<evidence type="ECO:0000256" key="4">
    <source>
        <dbReference type="SAM" id="MobiDB-lite"/>
    </source>
</evidence>
<dbReference type="GO" id="GO:0015833">
    <property type="term" value="P:peptide transport"/>
    <property type="evidence" value="ECO:0007669"/>
    <property type="project" value="TreeGrafter"/>
</dbReference>
<accession>A0A5Q2RFT4</accession>
<sequence>MRHSRRQLWRVLAVLAALGLLAAACGDDDGGGEESSDTTMLQSGEAGGDEEGGDEDAPAPQYGGKLVVGIEAETNTYDPVEGQFSNPGLTVALSLYDPLVGLDENGEFRPFLAESLEANEDLTEWTVGLRDGVQFHDGTPLDAETLKWNFDTLHYPTDSRNRADLDSFGVTGMEIVDDMTVRYTLSEPNAAFPDLLRGDIGWPVSRQAWESMGQEAFGQAPVGTGPFVFESWTRDDRLIVTRNENYWFTDEEGNQLPYLDEIEFRPIPDDDSRIASLQSDDIQVMQTLRGPSVKAVLEMVDAGTHGANLFVGNTSSVTVINTLNPPLDDLRIRQALAYSNDQEAMAAVRNDDGLVPPANGFFSQDSPWYSADAVADYPGANGQDLEAARALVQEYIDDPERSDGKAPGEPVVIPYECQPDPSLVAGAQLLQSIWGDIGIELELEQVEQAAMITNVVGGADTDPPFRGNFDLACFRAGGGDGDPLTSLQSFFGAVPSTPGNFTNFTDPEVDAALDQLRTSAEFEDRYAAIETISRITAEQVPVVWNVATPTLVGYREDVHGIPTWGFPDGTGGTGTPGATVRWHQTFIAAD</sequence>
<dbReference type="KEGG" id="atq:GH723_00225"/>
<dbReference type="AlphaFoldDB" id="A0A5Q2RFT4"/>
<proteinExistence type="inferred from homology"/>
<feature type="chain" id="PRO_5039634393" description="Solute-binding protein family 5 domain-containing protein" evidence="5">
    <location>
        <begin position="23"/>
        <end position="590"/>
    </location>
</feature>
<feature type="region of interest" description="Disordered" evidence="4">
    <location>
        <begin position="27"/>
        <end position="62"/>
    </location>
</feature>
<dbReference type="PANTHER" id="PTHR30290:SF9">
    <property type="entry name" value="OLIGOPEPTIDE-BINDING PROTEIN APPA"/>
    <property type="match status" value="1"/>
</dbReference>
<dbReference type="Gene3D" id="3.40.190.10">
    <property type="entry name" value="Periplasmic binding protein-like II"/>
    <property type="match status" value="1"/>
</dbReference>
<dbReference type="Proteomes" id="UP000334019">
    <property type="component" value="Chromosome"/>
</dbReference>
<reference evidence="7 8" key="1">
    <citation type="submission" date="2019-11" db="EMBL/GenBank/DDBJ databases">
        <authorList>
            <person name="He Y."/>
        </authorList>
    </citation>
    <scope>NUCLEOTIDE SEQUENCE [LARGE SCALE GENOMIC DNA]</scope>
    <source>
        <strain evidence="7 8">SCSIO 58843</strain>
    </source>
</reference>
<dbReference type="RefSeq" id="WP_153757768.1">
    <property type="nucleotide sequence ID" value="NZ_CP045851.1"/>
</dbReference>
<dbReference type="EMBL" id="CP045851">
    <property type="protein sequence ID" value="QGG93662.1"/>
    <property type="molecule type" value="Genomic_DNA"/>
</dbReference>
<feature type="domain" description="Solute-binding protein family 5" evidence="6">
    <location>
        <begin position="107"/>
        <end position="493"/>
    </location>
</feature>
<protein>
    <recommendedName>
        <fullName evidence="6">Solute-binding protein family 5 domain-containing protein</fullName>
    </recommendedName>
</protein>
<evidence type="ECO:0000256" key="5">
    <source>
        <dbReference type="SAM" id="SignalP"/>
    </source>
</evidence>
<dbReference type="GO" id="GO:1904680">
    <property type="term" value="F:peptide transmembrane transporter activity"/>
    <property type="evidence" value="ECO:0007669"/>
    <property type="project" value="TreeGrafter"/>
</dbReference>
<dbReference type="Pfam" id="PF00496">
    <property type="entry name" value="SBP_bac_5"/>
    <property type="match status" value="1"/>
</dbReference>